<accession>A0A5B6TIK9</accession>
<dbReference type="Proteomes" id="UP000324133">
    <property type="component" value="Unassembled WGS sequence"/>
</dbReference>
<name>A0A5B6TIK9_9BACT</name>
<organism evidence="2 3">
    <name type="scientific">Rufibacter hautae</name>
    <dbReference type="NCBI Taxonomy" id="2595005"/>
    <lineage>
        <taxon>Bacteria</taxon>
        <taxon>Pseudomonadati</taxon>
        <taxon>Bacteroidota</taxon>
        <taxon>Cytophagia</taxon>
        <taxon>Cytophagales</taxon>
        <taxon>Hymenobacteraceae</taxon>
        <taxon>Rufibacter</taxon>
    </lineage>
</organism>
<evidence type="ECO:0000313" key="2">
    <source>
        <dbReference type="EMBL" id="KAA3439330.1"/>
    </source>
</evidence>
<dbReference type="AlphaFoldDB" id="A0A5B6TIK9"/>
<gene>
    <name evidence="2" type="ORF">FOA19_01200</name>
</gene>
<dbReference type="EMBL" id="VKKY01000001">
    <property type="protein sequence ID" value="KAA3439330.1"/>
    <property type="molecule type" value="Genomic_DNA"/>
</dbReference>
<dbReference type="PROSITE" id="PS51257">
    <property type="entry name" value="PROKAR_LIPOPROTEIN"/>
    <property type="match status" value="1"/>
</dbReference>
<keyword evidence="3" id="KW-1185">Reference proteome</keyword>
<feature type="compositionally biased region" description="Pro residues" evidence="1">
    <location>
        <begin position="38"/>
        <end position="48"/>
    </location>
</feature>
<proteinExistence type="predicted"/>
<comment type="caution">
    <text evidence="2">The sequence shown here is derived from an EMBL/GenBank/DDBJ whole genome shotgun (WGS) entry which is preliminary data.</text>
</comment>
<dbReference type="OrthoDB" id="838474at2"/>
<evidence type="ECO:0008006" key="4">
    <source>
        <dbReference type="Google" id="ProtNLM"/>
    </source>
</evidence>
<evidence type="ECO:0000256" key="1">
    <source>
        <dbReference type="SAM" id="MobiDB-lite"/>
    </source>
</evidence>
<dbReference type="RefSeq" id="WP_149088974.1">
    <property type="nucleotide sequence ID" value="NZ_VKKY01000001.1"/>
</dbReference>
<evidence type="ECO:0000313" key="3">
    <source>
        <dbReference type="Proteomes" id="UP000324133"/>
    </source>
</evidence>
<reference evidence="2 3" key="1">
    <citation type="submission" date="2019-07" db="EMBL/GenBank/DDBJ databases">
        <title>Rufibacter sp. nov., isolated from lake sediment.</title>
        <authorList>
            <person name="Qu J.-H."/>
        </authorList>
    </citation>
    <scope>NUCLEOTIDE SEQUENCE [LARGE SCALE GENOMIC DNA]</scope>
    <source>
        <strain evidence="2 3">NBS58-1</strain>
    </source>
</reference>
<feature type="region of interest" description="Disordered" evidence="1">
    <location>
        <begin position="27"/>
        <end position="49"/>
    </location>
</feature>
<sequence>MKETYYELLLLCWLFVACTQKPAPAEENKPTLASAPLEQPPVEQPPEPATFQPKAIVLDSYSEFPDEVEGCSCYFSRSKEEFKAGKYIYMNNYANLAFVSIGGQQVRLECIDKSDSVKTDAPYRDASGKYELRAIVKKSSPSGEEVFRTEGLLLVKDLKTGASSEIPFVGECGC</sequence>
<protein>
    <recommendedName>
        <fullName evidence="4">Lipoprotein</fullName>
    </recommendedName>
</protein>